<evidence type="ECO:0000256" key="2">
    <source>
        <dbReference type="SAM" id="SignalP"/>
    </source>
</evidence>
<keyword evidence="4" id="KW-1185">Reference proteome</keyword>
<protein>
    <submittedName>
        <fullName evidence="3">Uncharacterized protein</fullName>
    </submittedName>
</protein>
<organism evidence="3 4">
    <name type="scientific">Nocardioides daedukensis</name>
    <dbReference type="NCBI Taxonomy" id="634462"/>
    <lineage>
        <taxon>Bacteria</taxon>
        <taxon>Bacillati</taxon>
        <taxon>Actinomycetota</taxon>
        <taxon>Actinomycetes</taxon>
        <taxon>Propionibacteriales</taxon>
        <taxon>Nocardioidaceae</taxon>
        <taxon>Nocardioides</taxon>
    </lineage>
</organism>
<evidence type="ECO:0000313" key="4">
    <source>
        <dbReference type="Proteomes" id="UP000540656"/>
    </source>
</evidence>
<proteinExistence type="predicted"/>
<dbReference type="EMBL" id="JACCAA010000001">
    <property type="protein sequence ID" value="NYG58749.1"/>
    <property type="molecule type" value="Genomic_DNA"/>
</dbReference>
<feature type="signal peptide" evidence="2">
    <location>
        <begin position="1"/>
        <end position="26"/>
    </location>
</feature>
<evidence type="ECO:0000256" key="1">
    <source>
        <dbReference type="SAM" id="MobiDB-lite"/>
    </source>
</evidence>
<evidence type="ECO:0000313" key="3">
    <source>
        <dbReference type="EMBL" id="NYG58749.1"/>
    </source>
</evidence>
<name>A0A7Y9S2X7_9ACTN</name>
<accession>A0A7Y9S2X7</accession>
<comment type="caution">
    <text evidence="3">The sequence shown here is derived from an EMBL/GenBank/DDBJ whole genome shotgun (WGS) entry which is preliminary data.</text>
</comment>
<feature type="chain" id="PRO_5031207919" evidence="2">
    <location>
        <begin position="27"/>
        <end position="237"/>
    </location>
</feature>
<sequence>MKRALAVVLGLLVACLGLAAPASAVAQPSSPAGTVYGYDTAANPSTVTHIGSERGPPAGDGNSIDYHLDGLLPSGEVARPDDLTTVAIYDYDDLSQFVPIAPRSRAAKGQVARTEVTSAVVERSRVAAKSGGALAKYDADFAIGQLTKGGRGTASGLVDVAESQGWKAAQSSGGPLKYVDSNGIERLVIKRGSARTPGSDFPHVAIRNASGQRVDSYGNVVSRKSPGNHTPITWDLP</sequence>
<dbReference type="PROSITE" id="PS51257">
    <property type="entry name" value="PROKAR_LIPOPROTEIN"/>
    <property type="match status" value="1"/>
</dbReference>
<gene>
    <name evidence="3" type="ORF">BJ980_001672</name>
</gene>
<dbReference type="RefSeq" id="WP_179501881.1">
    <property type="nucleotide sequence ID" value="NZ_JACCAA010000001.1"/>
</dbReference>
<dbReference type="Proteomes" id="UP000540656">
    <property type="component" value="Unassembled WGS sequence"/>
</dbReference>
<reference evidence="3 4" key="1">
    <citation type="submission" date="2020-07" db="EMBL/GenBank/DDBJ databases">
        <title>Sequencing the genomes of 1000 actinobacteria strains.</title>
        <authorList>
            <person name="Klenk H.-P."/>
        </authorList>
    </citation>
    <scope>NUCLEOTIDE SEQUENCE [LARGE SCALE GENOMIC DNA]</scope>
    <source>
        <strain evidence="3 4">DSM 23819</strain>
    </source>
</reference>
<dbReference type="AlphaFoldDB" id="A0A7Y9S2X7"/>
<keyword evidence="2" id="KW-0732">Signal</keyword>
<feature type="region of interest" description="Disordered" evidence="1">
    <location>
        <begin position="217"/>
        <end position="237"/>
    </location>
</feature>